<reference evidence="1 2" key="1">
    <citation type="submission" date="2020-08" db="EMBL/GenBank/DDBJ databases">
        <title>Sphingomonas sp. sand1-3 16S ribosomal RNA gene Genome sequencing and assembly.</title>
        <authorList>
            <person name="Kang M."/>
        </authorList>
    </citation>
    <scope>NUCLEOTIDE SEQUENCE [LARGE SCALE GENOMIC DNA]</scope>
    <source>
        <strain evidence="2">sand1-3</strain>
    </source>
</reference>
<dbReference type="EMBL" id="CP060697">
    <property type="protein sequence ID" value="QNM83502.1"/>
    <property type="molecule type" value="Genomic_DNA"/>
</dbReference>
<accession>A0A7G9L4F3</accession>
<evidence type="ECO:0000313" key="1">
    <source>
        <dbReference type="EMBL" id="QNM83502.1"/>
    </source>
</evidence>
<protein>
    <submittedName>
        <fullName evidence="1">Uncharacterized protein</fullName>
    </submittedName>
</protein>
<organism evidence="1 2">
    <name type="scientific">Sphingomonas sabuli</name>
    <dbReference type="NCBI Taxonomy" id="2764186"/>
    <lineage>
        <taxon>Bacteria</taxon>
        <taxon>Pseudomonadati</taxon>
        <taxon>Pseudomonadota</taxon>
        <taxon>Alphaproteobacteria</taxon>
        <taxon>Sphingomonadales</taxon>
        <taxon>Sphingomonadaceae</taxon>
        <taxon>Sphingomonas</taxon>
    </lineage>
</organism>
<sequence length="118" mass="13764">MIDKRTRLARERVATFVTSYAHVHARREIVPGLRRDDLDVLAAFSWQPSAEEVERTARAIHDARPREERLAMTAWEHEDPATRSRYRLSAPRCRPCCRKAFRVAVPDLRYERHGLGQA</sequence>
<evidence type="ECO:0000313" key="2">
    <source>
        <dbReference type="Proteomes" id="UP000515861"/>
    </source>
</evidence>
<dbReference type="Proteomes" id="UP000515861">
    <property type="component" value="Chromosome"/>
</dbReference>
<dbReference type="RefSeq" id="WP_187480457.1">
    <property type="nucleotide sequence ID" value="NZ_CP060697.1"/>
</dbReference>
<dbReference type="AlphaFoldDB" id="A0A7G9L4F3"/>
<name>A0A7G9L4F3_9SPHN</name>
<proteinExistence type="predicted"/>
<gene>
    <name evidence="1" type="ORF">H8M03_03995</name>
</gene>
<dbReference type="KEGG" id="ssau:H8M03_03995"/>
<keyword evidence="2" id="KW-1185">Reference proteome</keyword>